<name>A0A1F5MHB9_9BACT</name>
<protein>
    <recommendedName>
        <fullName evidence="2">SCP domain-containing protein</fullName>
    </recommendedName>
</protein>
<keyword evidence="1" id="KW-0812">Transmembrane</keyword>
<comment type="caution">
    <text evidence="3">The sequence shown here is derived from an EMBL/GenBank/DDBJ whole genome shotgun (WGS) entry which is preliminary data.</text>
</comment>
<evidence type="ECO:0000313" key="3">
    <source>
        <dbReference type="EMBL" id="OGE64767.1"/>
    </source>
</evidence>
<feature type="transmembrane region" description="Helical" evidence="1">
    <location>
        <begin position="32"/>
        <end position="56"/>
    </location>
</feature>
<dbReference type="InterPro" id="IPR035940">
    <property type="entry name" value="CAP_sf"/>
</dbReference>
<proteinExistence type="predicted"/>
<evidence type="ECO:0000313" key="4">
    <source>
        <dbReference type="Proteomes" id="UP000178859"/>
    </source>
</evidence>
<keyword evidence="1" id="KW-1133">Transmembrane helix</keyword>
<reference evidence="3 4" key="1">
    <citation type="journal article" date="2016" name="Nat. Commun.">
        <title>Thousands of microbial genomes shed light on interconnected biogeochemical processes in an aquifer system.</title>
        <authorList>
            <person name="Anantharaman K."/>
            <person name="Brown C.T."/>
            <person name="Hug L.A."/>
            <person name="Sharon I."/>
            <person name="Castelle C.J."/>
            <person name="Probst A.J."/>
            <person name="Thomas B.C."/>
            <person name="Singh A."/>
            <person name="Wilkins M.J."/>
            <person name="Karaoz U."/>
            <person name="Brodie E.L."/>
            <person name="Williams K.H."/>
            <person name="Hubbard S.S."/>
            <person name="Banfield J.F."/>
        </authorList>
    </citation>
    <scope>NUCLEOTIDE SEQUENCE [LARGE SCALE GENOMIC DNA]</scope>
</reference>
<dbReference type="PANTHER" id="PTHR31157:SF1">
    <property type="entry name" value="SCP DOMAIN-CONTAINING PROTEIN"/>
    <property type="match status" value="1"/>
</dbReference>
<dbReference type="InterPro" id="IPR014044">
    <property type="entry name" value="CAP_dom"/>
</dbReference>
<dbReference type="Pfam" id="PF00188">
    <property type="entry name" value="CAP"/>
    <property type="match status" value="1"/>
</dbReference>
<dbReference type="Gene3D" id="3.40.33.10">
    <property type="entry name" value="CAP"/>
    <property type="match status" value="1"/>
</dbReference>
<accession>A0A1F5MHB9</accession>
<dbReference type="Proteomes" id="UP000178859">
    <property type="component" value="Unassembled WGS sequence"/>
</dbReference>
<keyword evidence="1" id="KW-0472">Membrane</keyword>
<gene>
    <name evidence="3" type="ORF">A3I48_00100</name>
</gene>
<dbReference type="CDD" id="cd05379">
    <property type="entry name" value="CAP_bacterial"/>
    <property type="match status" value="1"/>
</dbReference>
<feature type="domain" description="SCP" evidence="2">
    <location>
        <begin position="131"/>
        <end position="246"/>
    </location>
</feature>
<dbReference type="SUPFAM" id="SSF55797">
    <property type="entry name" value="PR-1-like"/>
    <property type="match status" value="1"/>
</dbReference>
<organism evidence="3 4">
    <name type="scientific">Candidatus Daviesbacteria bacterium RIFCSPLOWO2_02_FULL_36_7</name>
    <dbReference type="NCBI Taxonomy" id="1797792"/>
    <lineage>
        <taxon>Bacteria</taxon>
        <taxon>Candidatus Daviesiibacteriota</taxon>
    </lineage>
</organism>
<evidence type="ECO:0000256" key="1">
    <source>
        <dbReference type="SAM" id="Phobius"/>
    </source>
</evidence>
<dbReference type="AlphaFoldDB" id="A0A1F5MHB9"/>
<evidence type="ECO:0000259" key="2">
    <source>
        <dbReference type="Pfam" id="PF00188"/>
    </source>
</evidence>
<dbReference type="EMBL" id="MFDT01000041">
    <property type="protein sequence ID" value="OGE64767.1"/>
    <property type="molecule type" value="Genomic_DNA"/>
</dbReference>
<dbReference type="PANTHER" id="PTHR31157">
    <property type="entry name" value="SCP DOMAIN-CONTAINING PROTEIN"/>
    <property type="match status" value="1"/>
</dbReference>
<sequence length="248" mass="27730">MAVWFLSEAFFYILVRIFLPRIPKVNFFGAKILTIIPALFRSLIFIAITLVMIATFPIQPSIKRNVLDSKLGSQILKYTYSLEQPVKNVFGGVANDSLTFLTIKPKTTERINLGFQTTESTTDQEAERMMVDLTNEERVKNSLPKLALDENLRSIARGYSADMLRRGYFSHYSPEGKSVGDRLLEGRIDFRVAGENLAYAPSVESAFKGLMNSAGHKANILSTDYNKIGIGIMGAGVYGKMFTQVFTD</sequence>